<dbReference type="Pfam" id="PF08220">
    <property type="entry name" value="HTH_DeoR"/>
    <property type="match status" value="1"/>
</dbReference>
<sequence>MPSHNLDLNNPDTRQRLLVERLLQNTTLVAKDIAQELAVSIDTIRRDFIALEAEGLLKRVKGGAVPTTSPVPPMVKRVKETANWLRKDNYIMGLLNNSETIFFDGGTSALGLAQMLPRQFTGLIITPSPLIAAIAMEKEIETYLIGGKIAPSGGISTGAVTVDALRNCHADLCILGSCGLDTEFGLSALNLDESAVKKAMAHNSERIVVLASEDKLNMRSRHRVIETEKIAILITNASSEKTIKFQHTDLHIHHV</sequence>
<accession>A0A2T3J6G0</accession>
<evidence type="ECO:0000259" key="5">
    <source>
        <dbReference type="PROSITE" id="PS51000"/>
    </source>
</evidence>
<keyword evidence="2" id="KW-0805">Transcription regulation</keyword>
<dbReference type="PROSITE" id="PS00894">
    <property type="entry name" value="HTH_DEOR_1"/>
    <property type="match status" value="1"/>
</dbReference>
<dbReference type="PROSITE" id="PS51000">
    <property type="entry name" value="HTH_DEOR_2"/>
    <property type="match status" value="1"/>
</dbReference>
<evidence type="ECO:0000256" key="4">
    <source>
        <dbReference type="ARBA" id="ARBA00023163"/>
    </source>
</evidence>
<dbReference type="InterPro" id="IPR037171">
    <property type="entry name" value="NagB/RpiA_transferase-like"/>
</dbReference>
<keyword evidence="1" id="KW-0678">Repressor</keyword>
<evidence type="ECO:0000313" key="7">
    <source>
        <dbReference type="Proteomes" id="UP000240987"/>
    </source>
</evidence>
<name>A0A2T3J6G0_9GAMM</name>
<dbReference type="Pfam" id="PF00455">
    <property type="entry name" value="DeoRC"/>
    <property type="match status" value="1"/>
</dbReference>
<reference evidence="6 7" key="1">
    <citation type="submission" date="2018-01" db="EMBL/GenBank/DDBJ databases">
        <title>Whole genome sequencing of Histamine producing bacteria.</title>
        <authorList>
            <person name="Butler K."/>
        </authorList>
    </citation>
    <scope>NUCLEOTIDE SEQUENCE [LARGE SCALE GENOMIC DNA]</scope>
    <source>
        <strain evidence="6 7">JCM 12947</strain>
    </source>
</reference>
<dbReference type="PRINTS" id="PR00037">
    <property type="entry name" value="HTHLACR"/>
</dbReference>
<dbReference type="InterPro" id="IPR014036">
    <property type="entry name" value="DeoR-like_C"/>
</dbReference>
<dbReference type="Gene3D" id="1.10.10.10">
    <property type="entry name" value="Winged helix-like DNA-binding domain superfamily/Winged helix DNA-binding domain"/>
    <property type="match status" value="1"/>
</dbReference>
<gene>
    <name evidence="6" type="ORF">C9J12_28100</name>
</gene>
<dbReference type="GO" id="GO:0003700">
    <property type="term" value="F:DNA-binding transcription factor activity"/>
    <property type="evidence" value="ECO:0007669"/>
    <property type="project" value="InterPro"/>
</dbReference>
<dbReference type="AlphaFoldDB" id="A0A2T3J6G0"/>
<dbReference type="SUPFAM" id="SSF100950">
    <property type="entry name" value="NagB/RpiA/CoA transferase-like"/>
    <property type="match status" value="1"/>
</dbReference>
<organism evidence="6 7">
    <name type="scientific">Photobacterium frigidiphilum</name>
    <dbReference type="NCBI Taxonomy" id="264736"/>
    <lineage>
        <taxon>Bacteria</taxon>
        <taxon>Pseudomonadati</taxon>
        <taxon>Pseudomonadota</taxon>
        <taxon>Gammaproteobacteria</taxon>
        <taxon>Vibrionales</taxon>
        <taxon>Vibrionaceae</taxon>
        <taxon>Photobacterium</taxon>
    </lineage>
</organism>
<dbReference type="PANTHER" id="PTHR30363:SF4">
    <property type="entry name" value="GLYCEROL-3-PHOSPHATE REGULON REPRESSOR"/>
    <property type="match status" value="1"/>
</dbReference>
<protein>
    <recommendedName>
        <fullName evidence="5">HTH deoR-type domain-containing protein</fullName>
    </recommendedName>
</protein>
<keyword evidence="7" id="KW-1185">Reference proteome</keyword>
<proteinExistence type="predicted"/>
<dbReference type="SMART" id="SM01134">
    <property type="entry name" value="DeoRC"/>
    <property type="match status" value="1"/>
</dbReference>
<dbReference type="RefSeq" id="WP_107246384.1">
    <property type="nucleotide sequence ID" value="NZ_PYMJ01000057.1"/>
</dbReference>
<dbReference type="EMBL" id="PYMJ01000057">
    <property type="protein sequence ID" value="PSU43445.1"/>
    <property type="molecule type" value="Genomic_DNA"/>
</dbReference>
<dbReference type="InterPro" id="IPR001034">
    <property type="entry name" value="DeoR_HTH"/>
</dbReference>
<dbReference type="PANTHER" id="PTHR30363">
    <property type="entry name" value="HTH-TYPE TRANSCRIPTIONAL REGULATOR SRLR-RELATED"/>
    <property type="match status" value="1"/>
</dbReference>
<dbReference type="InterPro" id="IPR036388">
    <property type="entry name" value="WH-like_DNA-bd_sf"/>
</dbReference>
<keyword evidence="3" id="KW-0238">DNA-binding</keyword>
<keyword evidence="4" id="KW-0804">Transcription</keyword>
<evidence type="ECO:0000256" key="2">
    <source>
        <dbReference type="ARBA" id="ARBA00023015"/>
    </source>
</evidence>
<dbReference type="InterPro" id="IPR018356">
    <property type="entry name" value="Tscrpt_reg_HTH_DeoR_CS"/>
</dbReference>
<evidence type="ECO:0000313" key="6">
    <source>
        <dbReference type="EMBL" id="PSU43445.1"/>
    </source>
</evidence>
<dbReference type="InterPro" id="IPR036390">
    <property type="entry name" value="WH_DNA-bd_sf"/>
</dbReference>
<dbReference type="Proteomes" id="UP000240987">
    <property type="component" value="Unassembled WGS sequence"/>
</dbReference>
<dbReference type="SUPFAM" id="SSF46785">
    <property type="entry name" value="Winged helix' DNA-binding domain"/>
    <property type="match status" value="1"/>
</dbReference>
<feature type="domain" description="HTH deoR-type" evidence="5">
    <location>
        <begin position="11"/>
        <end position="66"/>
    </location>
</feature>
<comment type="caution">
    <text evidence="6">The sequence shown here is derived from an EMBL/GenBank/DDBJ whole genome shotgun (WGS) entry which is preliminary data.</text>
</comment>
<dbReference type="GO" id="GO:0003677">
    <property type="term" value="F:DNA binding"/>
    <property type="evidence" value="ECO:0007669"/>
    <property type="project" value="UniProtKB-KW"/>
</dbReference>
<dbReference type="SMART" id="SM00420">
    <property type="entry name" value="HTH_DEOR"/>
    <property type="match status" value="1"/>
</dbReference>
<dbReference type="InterPro" id="IPR050313">
    <property type="entry name" value="Carb_Metab_HTH_regulators"/>
</dbReference>
<dbReference type="OrthoDB" id="9814815at2"/>
<evidence type="ECO:0000256" key="1">
    <source>
        <dbReference type="ARBA" id="ARBA00022491"/>
    </source>
</evidence>
<evidence type="ECO:0000256" key="3">
    <source>
        <dbReference type="ARBA" id="ARBA00023125"/>
    </source>
</evidence>